<comment type="similarity">
    <text evidence="1 3">Belongs to the PemK/MazF family.</text>
</comment>
<evidence type="ECO:0000256" key="1">
    <source>
        <dbReference type="ARBA" id="ARBA00007521"/>
    </source>
</evidence>
<dbReference type="KEGG" id="ned:HUN01_07080"/>
<keyword evidence="3" id="KW-0378">Hydrolase</keyword>
<dbReference type="Pfam" id="PF02452">
    <property type="entry name" value="PemK_toxin"/>
    <property type="match status" value="1"/>
</dbReference>
<dbReference type="PANTHER" id="PTHR33988">
    <property type="entry name" value="ENDORIBONUCLEASE MAZF-RELATED"/>
    <property type="match status" value="1"/>
</dbReference>
<dbReference type="Gene3D" id="2.30.30.110">
    <property type="match status" value="1"/>
</dbReference>
<dbReference type="GO" id="GO:0003677">
    <property type="term" value="F:DNA binding"/>
    <property type="evidence" value="ECO:0007669"/>
    <property type="project" value="InterPro"/>
</dbReference>
<dbReference type="EC" id="3.1.-.-" evidence="3"/>
<dbReference type="GO" id="GO:0006402">
    <property type="term" value="P:mRNA catabolic process"/>
    <property type="evidence" value="ECO:0007669"/>
    <property type="project" value="TreeGrafter"/>
</dbReference>
<reference evidence="5" key="1">
    <citation type="submission" date="2020-06" db="EMBL/GenBank/DDBJ databases">
        <title>Nostoc edaphicum CCNP1411 genome.</title>
        <authorList>
            <person name="Fidor A."/>
            <person name="Grabski M."/>
            <person name="Gawor J."/>
            <person name="Gromadka R."/>
            <person name="Wegrzyn G."/>
            <person name="Mazur-Marzec H."/>
        </authorList>
    </citation>
    <scope>NUCLEOTIDE SEQUENCE [LARGE SCALE GENOMIC DNA]</scope>
    <source>
        <strain evidence="5">CCNP1411</strain>
    </source>
</reference>
<proteinExistence type="inferred from homology"/>
<gene>
    <name evidence="4" type="ORF">HUN01_07080</name>
</gene>
<evidence type="ECO:0000256" key="2">
    <source>
        <dbReference type="ARBA" id="ARBA00022649"/>
    </source>
</evidence>
<protein>
    <recommendedName>
        <fullName evidence="3">mRNA interferase</fullName>
        <ecNumber evidence="3">3.1.-.-</ecNumber>
    </recommendedName>
</protein>
<dbReference type="GO" id="GO:0004521">
    <property type="term" value="F:RNA endonuclease activity"/>
    <property type="evidence" value="ECO:0007669"/>
    <property type="project" value="TreeGrafter"/>
</dbReference>
<evidence type="ECO:0000256" key="3">
    <source>
        <dbReference type="PIRNR" id="PIRNR033490"/>
    </source>
</evidence>
<comment type="function">
    <text evidence="3">Toxic component of a type II toxin-antitoxin (TA) system.</text>
</comment>
<sequence>MGVAVNRFDVFLVNLDPTIGSEIQKTRPCVVISPDEMNKYIATVIVAPMTTKGQSYPTRVTCEFQGKNGQIVLDQIRTVDKTRLVKKLGQIDPDEQKAVLDTLAEMFAE</sequence>
<keyword evidence="5" id="KW-1185">Reference proteome</keyword>
<dbReference type="SUPFAM" id="SSF50118">
    <property type="entry name" value="Cell growth inhibitor/plasmid maintenance toxic component"/>
    <property type="match status" value="1"/>
</dbReference>
<keyword evidence="3" id="KW-0540">Nuclease</keyword>
<accession>A0A7D7L968</accession>
<evidence type="ECO:0000313" key="4">
    <source>
        <dbReference type="EMBL" id="QMS87356.1"/>
    </source>
</evidence>
<dbReference type="PANTHER" id="PTHR33988:SF2">
    <property type="entry name" value="ENDORIBONUCLEASE MAZF"/>
    <property type="match status" value="1"/>
</dbReference>
<dbReference type="Proteomes" id="UP000514713">
    <property type="component" value="Chromosome"/>
</dbReference>
<keyword evidence="2" id="KW-1277">Toxin-antitoxin system</keyword>
<name>A0A7D7L968_9NOSO</name>
<dbReference type="AlphaFoldDB" id="A0A7D7L968"/>
<dbReference type="GO" id="GO:0016787">
    <property type="term" value="F:hydrolase activity"/>
    <property type="evidence" value="ECO:0007669"/>
    <property type="project" value="UniProtKB-KW"/>
</dbReference>
<organism evidence="4 5">
    <name type="scientific">Nostoc edaphicum CCNP1411</name>
    <dbReference type="NCBI Taxonomy" id="1472755"/>
    <lineage>
        <taxon>Bacteria</taxon>
        <taxon>Bacillati</taxon>
        <taxon>Cyanobacteriota</taxon>
        <taxon>Cyanophyceae</taxon>
        <taxon>Nostocales</taxon>
        <taxon>Nostocaceae</taxon>
        <taxon>Nostoc</taxon>
    </lineage>
</organism>
<evidence type="ECO:0000313" key="5">
    <source>
        <dbReference type="Proteomes" id="UP000514713"/>
    </source>
</evidence>
<dbReference type="InterPro" id="IPR003477">
    <property type="entry name" value="PemK-like"/>
</dbReference>
<dbReference type="PIRSF" id="PIRSF033490">
    <property type="entry name" value="MazF"/>
    <property type="match status" value="1"/>
</dbReference>
<dbReference type="EMBL" id="CP054698">
    <property type="protein sequence ID" value="QMS87356.1"/>
    <property type="molecule type" value="Genomic_DNA"/>
</dbReference>
<keyword evidence="3" id="KW-0255">Endonuclease</keyword>
<dbReference type="InterPro" id="IPR011067">
    <property type="entry name" value="Plasmid_toxin/cell-grow_inhib"/>
</dbReference>
<dbReference type="GO" id="GO:0016075">
    <property type="term" value="P:rRNA catabolic process"/>
    <property type="evidence" value="ECO:0007669"/>
    <property type="project" value="TreeGrafter"/>
</dbReference>